<accession>A0A8X6KKR1</accession>
<dbReference type="InterPro" id="IPR036397">
    <property type="entry name" value="RNaseH_sf"/>
</dbReference>
<sequence length="132" mass="15317">MIIDYFCPELKYMDLNSMWFQQDGATSHTAHVTIDLLKNKFDARVISRNGPVDWPPRSCDLTPLDFFLWGYVKSLVYANKATTLEELKANIEREIAAVSAEMYGRVMENWVQRIDRCKRARGGHISEVEFHS</sequence>
<comment type="caution">
    <text evidence="1">The sequence shown here is derived from an EMBL/GenBank/DDBJ whole genome shotgun (WGS) entry which is preliminary data.</text>
</comment>
<organism evidence="1 2">
    <name type="scientific">Trichonephila inaurata madagascariensis</name>
    <dbReference type="NCBI Taxonomy" id="2747483"/>
    <lineage>
        <taxon>Eukaryota</taxon>
        <taxon>Metazoa</taxon>
        <taxon>Ecdysozoa</taxon>
        <taxon>Arthropoda</taxon>
        <taxon>Chelicerata</taxon>
        <taxon>Arachnida</taxon>
        <taxon>Araneae</taxon>
        <taxon>Araneomorphae</taxon>
        <taxon>Entelegynae</taxon>
        <taxon>Araneoidea</taxon>
        <taxon>Nephilidae</taxon>
        <taxon>Trichonephila</taxon>
        <taxon>Trichonephila inaurata</taxon>
    </lineage>
</organism>
<keyword evidence="2" id="KW-1185">Reference proteome</keyword>
<proteinExistence type="predicted"/>
<gene>
    <name evidence="1" type="ORF">TNIN_172051</name>
</gene>
<dbReference type="PANTHER" id="PTHR47326">
    <property type="entry name" value="TRANSPOSABLE ELEMENT TC3 TRANSPOSASE-LIKE PROTEIN"/>
    <property type="match status" value="1"/>
</dbReference>
<dbReference type="Proteomes" id="UP000886998">
    <property type="component" value="Unassembled WGS sequence"/>
</dbReference>
<dbReference type="GO" id="GO:0003676">
    <property type="term" value="F:nucleic acid binding"/>
    <property type="evidence" value="ECO:0007669"/>
    <property type="project" value="InterPro"/>
</dbReference>
<dbReference type="AlphaFoldDB" id="A0A8X6KKR1"/>
<dbReference type="PANTHER" id="PTHR47326:SF1">
    <property type="entry name" value="HTH PSQ-TYPE DOMAIN-CONTAINING PROTEIN"/>
    <property type="match status" value="1"/>
</dbReference>
<dbReference type="EMBL" id="BMAV01027077">
    <property type="protein sequence ID" value="GFS56135.1"/>
    <property type="molecule type" value="Genomic_DNA"/>
</dbReference>
<dbReference type="OrthoDB" id="7951431at2759"/>
<name>A0A8X6KKR1_9ARAC</name>
<evidence type="ECO:0000313" key="1">
    <source>
        <dbReference type="EMBL" id="GFS56135.1"/>
    </source>
</evidence>
<evidence type="ECO:0000313" key="2">
    <source>
        <dbReference type="Proteomes" id="UP000886998"/>
    </source>
</evidence>
<reference evidence="1" key="1">
    <citation type="submission" date="2020-08" db="EMBL/GenBank/DDBJ databases">
        <title>Multicomponent nature underlies the extraordinary mechanical properties of spider dragline silk.</title>
        <authorList>
            <person name="Kono N."/>
            <person name="Nakamura H."/>
            <person name="Mori M."/>
            <person name="Yoshida Y."/>
            <person name="Ohtoshi R."/>
            <person name="Malay A.D."/>
            <person name="Moran D.A.P."/>
            <person name="Tomita M."/>
            <person name="Numata K."/>
            <person name="Arakawa K."/>
        </authorList>
    </citation>
    <scope>NUCLEOTIDE SEQUENCE</scope>
</reference>
<dbReference type="Gene3D" id="3.30.420.10">
    <property type="entry name" value="Ribonuclease H-like superfamily/Ribonuclease H"/>
    <property type="match status" value="1"/>
</dbReference>
<protein>
    <submittedName>
        <fullName evidence="1">Putative DD41D transposase</fullName>
    </submittedName>
</protein>